<dbReference type="RefSeq" id="WP_345321843.1">
    <property type="nucleotide sequence ID" value="NZ_BAABGA010000029.1"/>
</dbReference>
<reference evidence="6" key="1">
    <citation type="journal article" date="2019" name="Int. J. Syst. Evol. Microbiol.">
        <title>The Global Catalogue of Microorganisms (GCM) 10K type strain sequencing project: providing services to taxonomists for standard genome sequencing and annotation.</title>
        <authorList>
            <consortium name="The Broad Institute Genomics Platform"/>
            <consortium name="The Broad Institute Genome Sequencing Center for Infectious Disease"/>
            <person name="Wu L."/>
            <person name="Ma J."/>
        </authorList>
    </citation>
    <scope>NUCLEOTIDE SEQUENCE [LARGE SCALE GENOMIC DNA]</scope>
    <source>
        <strain evidence="6">JCM 17759</strain>
    </source>
</reference>
<dbReference type="SUPFAM" id="SSF49899">
    <property type="entry name" value="Concanavalin A-like lectins/glucanases"/>
    <property type="match status" value="1"/>
</dbReference>
<name>A0ABP8ML66_9BACT</name>
<dbReference type="InterPro" id="IPR006558">
    <property type="entry name" value="LamG-like"/>
</dbReference>
<evidence type="ECO:0000313" key="5">
    <source>
        <dbReference type="EMBL" id="GAA4452318.1"/>
    </source>
</evidence>
<dbReference type="Pfam" id="PF00149">
    <property type="entry name" value="Metallophos"/>
    <property type="match status" value="1"/>
</dbReference>
<protein>
    <submittedName>
        <fullName evidence="5">Metallophosphoesterase</fullName>
    </submittedName>
</protein>
<dbReference type="Gene3D" id="2.60.120.200">
    <property type="match status" value="1"/>
</dbReference>
<evidence type="ECO:0000259" key="4">
    <source>
        <dbReference type="SMART" id="SM00560"/>
    </source>
</evidence>
<feature type="chain" id="PRO_5047005510" evidence="3">
    <location>
        <begin position="24"/>
        <end position="666"/>
    </location>
</feature>
<dbReference type="InterPro" id="IPR013320">
    <property type="entry name" value="ConA-like_dom_sf"/>
</dbReference>
<evidence type="ECO:0000256" key="3">
    <source>
        <dbReference type="SAM" id="SignalP"/>
    </source>
</evidence>
<organism evidence="5 6">
    <name type="scientific">Novipirellula rosea</name>
    <dbReference type="NCBI Taxonomy" id="1031540"/>
    <lineage>
        <taxon>Bacteria</taxon>
        <taxon>Pseudomonadati</taxon>
        <taxon>Planctomycetota</taxon>
        <taxon>Planctomycetia</taxon>
        <taxon>Pirellulales</taxon>
        <taxon>Pirellulaceae</taxon>
        <taxon>Novipirellula</taxon>
    </lineage>
</organism>
<dbReference type="Pfam" id="PF13385">
    <property type="entry name" value="Laminin_G_3"/>
    <property type="match status" value="1"/>
</dbReference>
<dbReference type="EMBL" id="BAABGA010000029">
    <property type="protein sequence ID" value="GAA4452318.1"/>
    <property type="molecule type" value="Genomic_DNA"/>
</dbReference>
<dbReference type="InterPro" id="IPR004843">
    <property type="entry name" value="Calcineurin-like_PHP"/>
</dbReference>
<feature type="signal peptide" evidence="3">
    <location>
        <begin position="1"/>
        <end position="23"/>
    </location>
</feature>
<dbReference type="SUPFAM" id="SSF56300">
    <property type="entry name" value="Metallo-dependent phosphatases"/>
    <property type="match status" value="1"/>
</dbReference>
<dbReference type="Proteomes" id="UP001500840">
    <property type="component" value="Unassembled WGS sequence"/>
</dbReference>
<keyword evidence="6" id="KW-1185">Reference proteome</keyword>
<evidence type="ECO:0000256" key="2">
    <source>
        <dbReference type="ARBA" id="ARBA00023157"/>
    </source>
</evidence>
<dbReference type="PANTHER" id="PTHR16509:SF1">
    <property type="entry name" value="MANGANESE-DEPENDENT ADP-RIBOSE_CDP-ALCOHOL DIPHOSPHATASE"/>
    <property type="match status" value="1"/>
</dbReference>
<accession>A0ABP8ML66</accession>
<gene>
    <name evidence="5" type="ORF">GCM10023156_21450</name>
</gene>
<dbReference type="InterPro" id="IPR029052">
    <property type="entry name" value="Metallo-depent_PP-like"/>
</dbReference>
<evidence type="ECO:0000256" key="1">
    <source>
        <dbReference type="ARBA" id="ARBA00022729"/>
    </source>
</evidence>
<feature type="domain" description="LamG-like jellyroll fold" evidence="4">
    <location>
        <begin position="485"/>
        <end position="616"/>
    </location>
</feature>
<proteinExistence type="predicted"/>
<dbReference type="PANTHER" id="PTHR16509">
    <property type="match status" value="1"/>
</dbReference>
<sequence length="666" mass="73719">MSRLLLHCSVFSLLILCVPNAQAHEGPHPHVHSKTRGHNDAGKFFTTRKSSRVLPLAKEEDVFHFVVYGDRTGGVPAGLKVLEQAVIDTNLLDPDLVMTVGDLIQGYNDAPLWMEQMAEYKEIMDRLKMQWFPVAGNHDVYWRGEGKAPQGQHETNYEKHFGPLWYTFQHKNAGFVVLYSDEGDSATNEKGFNEGRLQTMSPEQLDFLRQSLEKHKDLEHVFLFLHHPRWIGAGYTDGNWDEVHGILKAAGNVSAVFAGHIHQMRFDGPKDGIAYYTLATTGGHLSADIPGAGYLHHLNVVTVRKESVTVAALPVGSVIDPTEFTPEFLADVNKARKIRPEEVDNNLMLQIDGSASGELTFSLTNTSAQPIEATASLDPVNRDWTTTLDHQHVTIEAGKTLQLSFGLQRKADLQAELTNPRIRMDLHYVGQSTRINLPPTSTPISMKLAAVPADYFSGSENRCLNVVDERSVVRVDSSELKLPNGPFTIEAWVNPAQTEGHRGLIAKTQQSEFAFFMNEGVPQFDVNLKGKYNSAKATDVLPVNQWSHLAGVYDGAEVKLYVNGTLVGSKKATGKRTTNKLPLFIGADPDTQGQATRPFLGKIDEVRVSKKAIYTSDFKPERRLVAASETVLMLHLDRQFGPFVLDQSKSAAKGTLGVEAKLVPVQ</sequence>
<keyword evidence="2" id="KW-1015">Disulfide bond</keyword>
<evidence type="ECO:0000313" key="6">
    <source>
        <dbReference type="Proteomes" id="UP001500840"/>
    </source>
</evidence>
<dbReference type="Gene3D" id="3.60.21.10">
    <property type="match status" value="1"/>
</dbReference>
<dbReference type="SMART" id="SM00560">
    <property type="entry name" value="LamGL"/>
    <property type="match status" value="1"/>
</dbReference>
<keyword evidence="1 3" id="KW-0732">Signal</keyword>
<comment type="caution">
    <text evidence="5">The sequence shown here is derived from an EMBL/GenBank/DDBJ whole genome shotgun (WGS) entry which is preliminary data.</text>
</comment>